<keyword evidence="7" id="KW-0997">Cell inner membrane</keyword>
<keyword evidence="2 7" id="KW-0813">Transport</keyword>
<evidence type="ECO:0000256" key="7">
    <source>
        <dbReference type="RuleBase" id="RU369079"/>
    </source>
</evidence>
<gene>
    <name evidence="10" type="ORF">CEW87_08085</name>
</gene>
<evidence type="ECO:0000256" key="4">
    <source>
        <dbReference type="ARBA" id="ARBA00022692"/>
    </source>
</evidence>
<feature type="region of interest" description="Disordered" evidence="8">
    <location>
        <begin position="1"/>
        <end position="20"/>
    </location>
</feature>
<evidence type="ECO:0000313" key="11">
    <source>
        <dbReference type="Proteomes" id="UP000244902"/>
    </source>
</evidence>
<evidence type="ECO:0000256" key="5">
    <source>
        <dbReference type="ARBA" id="ARBA00022989"/>
    </source>
</evidence>
<feature type="transmembrane region" description="Helical" evidence="7">
    <location>
        <begin position="155"/>
        <end position="178"/>
    </location>
</feature>
<reference evidence="10 11" key="1">
    <citation type="submission" date="2017-06" db="EMBL/GenBank/DDBJ databases">
        <title>Azoarcus sp. TSNA42 complete genome sequence.</title>
        <authorList>
            <person name="Woo J.-H."/>
            <person name="Kim H.-S."/>
        </authorList>
    </citation>
    <scope>NUCLEOTIDE SEQUENCE [LARGE SCALE GENOMIC DNA]</scope>
    <source>
        <strain evidence="10 11">TSNA42</strain>
    </source>
</reference>
<feature type="domain" description="Tripartite ATP-independent periplasmic transporters DctQ component" evidence="9">
    <location>
        <begin position="52"/>
        <end position="181"/>
    </location>
</feature>
<dbReference type="Proteomes" id="UP000244902">
    <property type="component" value="Chromosome"/>
</dbReference>
<dbReference type="Pfam" id="PF04290">
    <property type="entry name" value="DctQ"/>
    <property type="match status" value="1"/>
</dbReference>
<protein>
    <recommendedName>
        <fullName evidence="7">TRAP transporter small permease protein</fullName>
    </recommendedName>
</protein>
<evidence type="ECO:0000256" key="1">
    <source>
        <dbReference type="ARBA" id="ARBA00004651"/>
    </source>
</evidence>
<comment type="caution">
    <text evidence="7">Lacks conserved residue(s) required for the propagation of feature annotation.</text>
</comment>
<accession>A0A2U8H0B5</accession>
<keyword evidence="4 7" id="KW-0812">Transmembrane</keyword>
<feature type="transmembrane region" description="Helical" evidence="7">
    <location>
        <begin position="117"/>
        <end position="135"/>
    </location>
</feature>
<organism evidence="10 11">
    <name type="scientific">Parazoarcus communis</name>
    <dbReference type="NCBI Taxonomy" id="41977"/>
    <lineage>
        <taxon>Bacteria</taxon>
        <taxon>Pseudomonadati</taxon>
        <taxon>Pseudomonadota</taxon>
        <taxon>Betaproteobacteria</taxon>
        <taxon>Rhodocyclales</taxon>
        <taxon>Zoogloeaceae</taxon>
        <taxon>Parazoarcus</taxon>
    </lineage>
</organism>
<comment type="subcellular location">
    <subcellularLocation>
        <location evidence="7">Cell inner membrane</location>
        <topology evidence="7">Multi-pass membrane protein</topology>
    </subcellularLocation>
    <subcellularLocation>
        <location evidence="1">Cell membrane</location>
        <topology evidence="1">Multi-pass membrane protein</topology>
    </subcellularLocation>
</comment>
<comment type="subunit">
    <text evidence="7">The complex comprises the extracytoplasmic solute receptor protein and the two transmembrane proteins.</text>
</comment>
<comment type="function">
    <text evidence="7">Part of the tripartite ATP-independent periplasmic (TRAP) transport system.</text>
</comment>
<dbReference type="GO" id="GO:0022857">
    <property type="term" value="F:transmembrane transporter activity"/>
    <property type="evidence" value="ECO:0007669"/>
    <property type="project" value="UniProtKB-UniRule"/>
</dbReference>
<dbReference type="InterPro" id="IPR055348">
    <property type="entry name" value="DctQ"/>
</dbReference>
<feature type="transmembrane region" description="Helical" evidence="7">
    <location>
        <begin position="40"/>
        <end position="60"/>
    </location>
</feature>
<evidence type="ECO:0000256" key="2">
    <source>
        <dbReference type="ARBA" id="ARBA00022448"/>
    </source>
</evidence>
<keyword evidence="3" id="KW-1003">Cell membrane</keyword>
<evidence type="ECO:0000313" key="10">
    <source>
        <dbReference type="EMBL" id="AWI79331.1"/>
    </source>
</evidence>
<evidence type="ECO:0000256" key="8">
    <source>
        <dbReference type="SAM" id="MobiDB-lite"/>
    </source>
</evidence>
<evidence type="ECO:0000256" key="6">
    <source>
        <dbReference type="ARBA" id="ARBA00023136"/>
    </source>
</evidence>
<proteinExistence type="inferred from homology"/>
<name>A0A2U8H0B5_9RHOO</name>
<evidence type="ECO:0000259" key="9">
    <source>
        <dbReference type="Pfam" id="PF04290"/>
    </source>
</evidence>
<dbReference type="AlphaFoldDB" id="A0A2U8H0B5"/>
<keyword evidence="5 7" id="KW-1133">Transmembrane helix</keyword>
<keyword evidence="6 7" id="KW-0472">Membrane</keyword>
<evidence type="ECO:0000256" key="3">
    <source>
        <dbReference type="ARBA" id="ARBA00022475"/>
    </source>
</evidence>
<dbReference type="GO" id="GO:0005886">
    <property type="term" value="C:plasma membrane"/>
    <property type="evidence" value="ECO:0007669"/>
    <property type="project" value="UniProtKB-SubCell"/>
</dbReference>
<dbReference type="EMBL" id="CP022188">
    <property type="protein sequence ID" value="AWI79331.1"/>
    <property type="molecule type" value="Genomic_DNA"/>
</dbReference>
<sequence length="192" mass="20265">MPEGGRAMSTTATHDPMGQPHELVEHNLTEHYLVTAAKGMALIGGFLFIGLICMSLVSIIGRKIGFGSVTGDIELMQAGTAVAAAAFLPYCTLLGEHLKVDFFTEGMQSRLKRSIDGFAELLVAIFAGVLAWRTALAAISIHEAGEVTPLVSLPVWIPVAALVPSLAMMGVCAAYRFAAAFSQRKMLTGGEA</sequence>
<comment type="similarity">
    <text evidence="7">Belongs to the TRAP transporter small permease family.</text>
</comment>